<feature type="compositionally biased region" description="Low complexity" evidence="1">
    <location>
        <begin position="19"/>
        <end position="39"/>
    </location>
</feature>
<organism evidence="2">
    <name type="scientific">Chaetoceros debilis</name>
    <dbReference type="NCBI Taxonomy" id="122233"/>
    <lineage>
        <taxon>Eukaryota</taxon>
        <taxon>Sar</taxon>
        <taxon>Stramenopiles</taxon>
        <taxon>Ochrophyta</taxon>
        <taxon>Bacillariophyta</taxon>
        <taxon>Coscinodiscophyceae</taxon>
        <taxon>Chaetocerotophycidae</taxon>
        <taxon>Chaetocerotales</taxon>
        <taxon>Chaetocerotaceae</taxon>
        <taxon>Chaetoceros</taxon>
    </lineage>
</organism>
<evidence type="ECO:0000256" key="1">
    <source>
        <dbReference type="SAM" id="MobiDB-lite"/>
    </source>
</evidence>
<name>A0A7S3QAT5_9STRA</name>
<feature type="compositionally biased region" description="Basic and acidic residues" evidence="1">
    <location>
        <begin position="40"/>
        <end position="52"/>
    </location>
</feature>
<dbReference type="InterPro" id="IPR018034">
    <property type="entry name" value="Kri1"/>
</dbReference>
<dbReference type="GO" id="GO:0000447">
    <property type="term" value="P:endonucleolytic cleavage in ITS1 to separate SSU-rRNA from 5.8S rRNA and LSU-rRNA from tricistronic rRNA transcript (SSU-rRNA, 5.8S rRNA, LSU-rRNA)"/>
    <property type="evidence" value="ECO:0007669"/>
    <property type="project" value="TreeGrafter"/>
</dbReference>
<dbReference type="PANTHER" id="PTHR14490">
    <property type="entry name" value="ZINC FINGER, ZZ TYPE"/>
    <property type="match status" value="1"/>
</dbReference>
<dbReference type="EMBL" id="HBIO01020734">
    <property type="protein sequence ID" value="CAE0471120.1"/>
    <property type="molecule type" value="Transcribed_RNA"/>
</dbReference>
<feature type="compositionally biased region" description="Basic and acidic residues" evidence="1">
    <location>
        <begin position="1"/>
        <end position="12"/>
    </location>
</feature>
<feature type="compositionally biased region" description="Basic and acidic residues" evidence="1">
    <location>
        <begin position="68"/>
        <end position="89"/>
    </location>
</feature>
<feature type="compositionally biased region" description="Basic and acidic residues" evidence="1">
    <location>
        <begin position="183"/>
        <end position="203"/>
    </location>
</feature>
<feature type="region of interest" description="Disordered" evidence="1">
    <location>
        <begin position="1"/>
        <end position="123"/>
    </location>
</feature>
<dbReference type="GO" id="GO:0005730">
    <property type="term" value="C:nucleolus"/>
    <property type="evidence" value="ECO:0007669"/>
    <property type="project" value="TreeGrafter"/>
</dbReference>
<reference evidence="2" key="1">
    <citation type="submission" date="2021-01" db="EMBL/GenBank/DDBJ databases">
        <authorList>
            <person name="Corre E."/>
            <person name="Pelletier E."/>
            <person name="Niang G."/>
            <person name="Scheremetjew M."/>
            <person name="Finn R."/>
            <person name="Kale V."/>
            <person name="Holt S."/>
            <person name="Cochrane G."/>
            <person name="Meng A."/>
            <person name="Brown T."/>
            <person name="Cohen L."/>
        </authorList>
    </citation>
    <scope>NUCLEOTIDE SEQUENCE</scope>
    <source>
        <strain evidence="2">MM31A-1</strain>
    </source>
</reference>
<accession>A0A7S3QAT5</accession>
<dbReference type="GO" id="GO:0030686">
    <property type="term" value="C:90S preribosome"/>
    <property type="evidence" value="ECO:0007669"/>
    <property type="project" value="TreeGrafter"/>
</dbReference>
<feature type="compositionally biased region" description="Basic and acidic residues" evidence="1">
    <location>
        <begin position="143"/>
        <end position="152"/>
    </location>
</feature>
<proteinExistence type="predicted"/>
<dbReference type="AlphaFoldDB" id="A0A7S3QAT5"/>
<gene>
    <name evidence="2" type="ORF">CDEB00056_LOCUS15973</name>
</gene>
<sequence length="245" mass="28294">MAKTKTDKKQIDFSDDDSSSSSSSSSSSDSDSDSSSSSSSDDKEGGTKEVHVPMKKKVKPSLVINKKFAQDFEKRKRREELSNERHDQRNGWGRSGDRDSDDDESTSESEDEDADLLTPKVDLQILKTINALRKKKDIIYDKDAKFFHNKENNDDDDDNDENSEKSADKKDKKRKQKPYLYKDMVREEIMEKMEKDGDRIGDHDNDDESDDDNDDDGRSGDRRYDIFSMKNRERIVQLAYDDEGW</sequence>
<evidence type="ECO:0000313" key="2">
    <source>
        <dbReference type="EMBL" id="CAE0471120.1"/>
    </source>
</evidence>
<feature type="compositionally biased region" description="Acidic residues" evidence="1">
    <location>
        <begin position="99"/>
        <end position="115"/>
    </location>
</feature>
<dbReference type="PANTHER" id="PTHR14490:SF5">
    <property type="entry name" value="PROTEIN KRI1 HOMOLOG"/>
    <property type="match status" value="1"/>
</dbReference>
<protein>
    <submittedName>
        <fullName evidence="2">Uncharacterized protein</fullName>
    </submittedName>
</protein>
<feature type="compositionally biased region" description="Acidic residues" evidence="1">
    <location>
        <begin position="204"/>
        <end position="215"/>
    </location>
</feature>
<feature type="region of interest" description="Disordered" evidence="1">
    <location>
        <begin position="143"/>
        <end position="224"/>
    </location>
</feature>